<dbReference type="EMBL" id="AVOT02015469">
    <property type="protein sequence ID" value="MBW0499802.1"/>
    <property type="molecule type" value="Genomic_DNA"/>
</dbReference>
<comment type="caution">
    <text evidence="2">The sequence shown here is derived from an EMBL/GenBank/DDBJ whole genome shotgun (WGS) entry which is preliminary data.</text>
</comment>
<feature type="compositionally biased region" description="Polar residues" evidence="1">
    <location>
        <begin position="37"/>
        <end position="49"/>
    </location>
</feature>
<keyword evidence="3" id="KW-1185">Reference proteome</keyword>
<feature type="region of interest" description="Disordered" evidence="1">
    <location>
        <begin position="1"/>
        <end position="72"/>
    </location>
</feature>
<reference evidence="2" key="1">
    <citation type="submission" date="2021-03" db="EMBL/GenBank/DDBJ databases">
        <title>Draft genome sequence of rust myrtle Austropuccinia psidii MF-1, a brazilian biotype.</title>
        <authorList>
            <person name="Quecine M.C."/>
            <person name="Pachon D.M.R."/>
            <person name="Bonatelli M.L."/>
            <person name="Correr F.H."/>
            <person name="Franceschini L.M."/>
            <person name="Leite T.F."/>
            <person name="Margarido G.R.A."/>
            <person name="Almeida C.A."/>
            <person name="Ferrarezi J.A."/>
            <person name="Labate C.A."/>
        </authorList>
    </citation>
    <scope>NUCLEOTIDE SEQUENCE</scope>
    <source>
        <strain evidence="2">MF-1</strain>
    </source>
</reference>
<sequence>MEHGKQEIQPRIPLGRTWRKLPEDMSQRDRLQRPYGNHQNLEFHQTVQTPGGEGKQYKGESSHYPSYRRAADPDRAYSDSLRLTGGSFQEKTRIQGQEQGLFQPKVERFRPNEPEAVGLGERSKQEPEIVLNTSRISSPINRNIIPTQIEHNVDTPESNLKSDSLWLKISKVAEQTQKKFPELQAIHERIKTLTPSMDKTVKTLQEGHAQLRKAS</sequence>
<evidence type="ECO:0000256" key="1">
    <source>
        <dbReference type="SAM" id="MobiDB-lite"/>
    </source>
</evidence>
<name>A0A9Q3DGY8_9BASI</name>
<evidence type="ECO:0000313" key="3">
    <source>
        <dbReference type="Proteomes" id="UP000765509"/>
    </source>
</evidence>
<evidence type="ECO:0000313" key="2">
    <source>
        <dbReference type="EMBL" id="MBW0499802.1"/>
    </source>
</evidence>
<dbReference type="AlphaFoldDB" id="A0A9Q3DGY8"/>
<gene>
    <name evidence="2" type="ORF">O181_039517</name>
</gene>
<feature type="compositionally biased region" description="Basic and acidic residues" evidence="1">
    <location>
        <begin position="20"/>
        <end position="32"/>
    </location>
</feature>
<organism evidence="2 3">
    <name type="scientific">Austropuccinia psidii MF-1</name>
    <dbReference type="NCBI Taxonomy" id="1389203"/>
    <lineage>
        <taxon>Eukaryota</taxon>
        <taxon>Fungi</taxon>
        <taxon>Dikarya</taxon>
        <taxon>Basidiomycota</taxon>
        <taxon>Pucciniomycotina</taxon>
        <taxon>Pucciniomycetes</taxon>
        <taxon>Pucciniales</taxon>
        <taxon>Sphaerophragmiaceae</taxon>
        <taxon>Austropuccinia</taxon>
    </lineage>
</organism>
<proteinExistence type="predicted"/>
<accession>A0A9Q3DGY8</accession>
<dbReference type="Proteomes" id="UP000765509">
    <property type="component" value="Unassembled WGS sequence"/>
</dbReference>
<protein>
    <submittedName>
        <fullName evidence="2">Uncharacterized protein</fullName>
    </submittedName>
</protein>